<gene>
    <name evidence="2" type="ORF">B0T25DRAFT_295640</name>
</gene>
<protein>
    <submittedName>
        <fullName evidence="2">Uncharacterized protein</fullName>
    </submittedName>
</protein>
<keyword evidence="3" id="KW-1185">Reference proteome</keyword>
<name>A0AAJ0HCU1_9PEZI</name>
<organism evidence="2 3">
    <name type="scientific">Lasiosphaeria hispida</name>
    <dbReference type="NCBI Taxonomy" id="260671"/>
    <lineage>
        <taxon>Eukaryota</taxon>
        <taxon>Fungi</taxon>
        <taxon>Dikarya</taxon>
        <taxon>Ascomycota</taxon>
        <taxon>Pezizomycotina</taxon>
        <taxon>Sordariomycetes</taxon>
        <taxon>Sordariomycetidae</taxon>
        <taxon>Sordariales</taxon>
        <taxon>Lasiosphaeriaceae</taxon>
        <taxon>Lasiosphaeria</taxon>
    </lineage>
</organism>
<feature type="compositionally biased region" description="Polar residues" evidence="1">
    <location>
        <begin position="27"/>
        <end position="37"/>
    </location>
</feature>
<accession>A0AAJ0HCU1</accession>
<feature type="region of interest" description="Disordered" evidence="1">
    <location>
        <begin position="1"/>
        <end position="37"/>
    </location>
</feature>
<reference evidence="2" key="1">
    <citation type="journal article" date="2023" name="Mol. Phylogenet. Evol.">
        <title>Genome-scale phylogeny and comparative genomics of the fungal order Sordariales.</title>
        <authorList>
            <person name="Hensen N."/>
            <person name="Bonometti L."/>
            <person name="Westerberg I."/>
            <person name="Brannstrom I.O."/>
            <person name="Guillou S."/>
            <person name="Cros-Aarteil S."/>
            <person name="Calhoun S."/>
            <person name="Haridas S."/>
            <person name="Kuo A."/>
            <person name="Mondo S."/>
            <person name="Pangilinan J."/>
            <person name="Riley R."/>
            <person name="LaButti K."/>
            <person name="Andreopoulos B."/>
            <person name="Lipzen A."/>
            <person name="Chen C."/>
            <person name="Yan M."/>
            <person name="Daum C."/>
            <person name="Ng V."/>
            <person name="Clum A."/>
            <person name="Steindorff A."/>
            <person name="Ohm R.A."/>
            <person name="Martin F."/>
            <person name="Silar P."/>
            <person name="Natvig D.O."/>
            <person name="Lalanne C."/>
            <person name="Gautier V."/>
            <person name="Ament-Velasquez S.L."/>
            <person name="Kruys A."/>
            <person name="Hutchinson M.I."/>
            <person name="Powell A.J."/>
            <person name="Barry K."/>
            <person name="Miller A.N."/>
            <person name="Grigoriev I.V."/>
            <person name="Debuchy R."/>
            <person name="Gladieux P."/>
            <person name="Hiltunen Thoren M."/>
            <person name="Johannesson H."/>
        </authorList>
    </citation>
    <scope>NUCLEOTIDE SEQUENCE</scope>
    <source>
        <strain evidence="2">CBS 955.72</strain>
    </source>
</reference>
<sequence>MHKVPGRPTSGHQDLYAPHTTPPYGRNPTTLAPTQHATSTTAYRPFVLTNQRYLGYMSRSWSGASSTRFFSMSHLCRRRVHWHGQSVCNHFPGSSLSCRHGFLLELGTAFWRPFPSSPRQIDMDGKHTPQQEYCLLRLVPIRGLLTLVASAQHNQLNAIRSRCRSVHAATSGSALIKSMVDTCMIGAYMRAVSQSTVARVQYWIHHAAASRSTV</sequence>
<evidence type="ECO:0000256" key="1">
    <source>
        <dbReference type="SAM" id="MobiDB-lite"/>
    </source>
</evidence>
<comment type="caution">
    <text evidence="2">The sequence shown here is derived from an EMBL/GenBank/DDBJ whole genome shotgun (WGS) entry which is preliminary data.</text>
</comment>
<dbReference type="EMBL" id="JAUIQD010000006">
    <property type="protein sequence ID" value="KAK3347156.1"/>
    <property type="molecule type" value="Genomic_DNA"/>
</dbReference>
<evidence type="ECO:0000313" key="2">
    <source>
        <dbReference type="EMBL" id="KAK3347156.1"/>
    </source>
</evidence>
<proteinExistence type="predicted"/>
<evidence type="ECO:0000313" key="3">
    <source>
        <dbReference type="Proteomes" id="UP001275084"/>
    </source>
</evidence>
<dbReference type="AlphaFoldDB" id="A0AAJ0HCU1"/>
<dbReference type="Proteomes" id="UP001275084">
    <property type="component" value="Unassembled WGS sequence"/>
</dbReference>
<reference evidence="2" key="2">
    <citation type="submission" date="2023-06" db="EMBL/GenBank/DDBJ databases">
        <authorList>
            <consortium name="Lawrence Berkeley National Laboratory"/>
            <person name="Haridas S."/>
            <person name="Hensen N."/>
            <person name="Bonometti L."/>
            <person name="Westerberg I."/>
            <person name="Brannstrom I.O."/>
            <person name="Guillou S."/>
            <person name="Cros-Aarteil S."/>
            <person name="Calhoun S."/>
            <person name="Kuo A."/>
            <person name="Mondo S."/>
            <person name="Pangilinan J."/>
            <person name="Riley R."/>
            <person name="Labutti K."/>
            <person name="Andreopoulos B."/>
            <person name="Lipzen A."/>
            <person name="Chen C."/>
            <person name="Yanf M."/>
            <person name="Daum C."/>
            <person name="Ng V."/>
            <person name="Clum A."/>
            <person name="Steindorff A."/>
            <person name="Ohm R."/>
            <person name="Martin F."/>
            <person name="Silar P."/>
            <person name="Natvig D."/>
            <person name="Lalanne C."/>
            <person name="Gautier V."/>
            <person name="Ament-Velasquez S.L."/>
            <person name="Kruys A."/>
            <person name="Hutchinson M.I."/>
            <person name="Powell A.J."/>
            <person name="Barry K."/>
            <person name="Miller A.N."/>
            <person name="Grigoriev I.V."/>
            <person name="Debuchy R."/>
            <person name="Gladieux P."/>
            <person name="Thoren M.H."/>
            <person name="Johannesson H."/>
        </authorList>
    </citation>
    <scope>NUCLEOTIDE SEQUENCE</scope>
    <source>
        <strain evidence="2">CBS 955.72</strain>
    </source>
</reference>